<dbReference type="PANTHER" id="PTHR10003">
    <property type="entry name" value="SUPEROXIDE DISMUTASE CU-ZN -RELATED"/>
    <property type="match status" value="1"/>
</dbReference>
<keyword evidence="4" id="KW-1185">Reference proteome</keyword>
<proteinExistence type="predicted"/>
<dbReference type="EMBL" id="CAJNOQ010006426">
    <property type="protein sequence ID" value="CAF1134893.1"/>
    <property type="molecule type" value="Genomic_DNA"/>
</dbReference>
<name>A0A814RMG6_9BILA</name>
<dbReference type="Gene3D" id="2.60.40.200">
    <property type="entry name" value="Superoxide dismutase, copper/zinc binding domain"/>
    <property type="match status" value="1"/>
</dbReference>
<feature type="non-terminal residue" evidence="2">
    <location>
        <position position="1"/>
    </location>
</feature>
<dbReference type="OrthoDB" id="2015551at2759"/>
<feature type="domain" description="Superoxide dismutase copper/zinc binding" evidence="1">
    <location>
        <begin position="1"/>
        <end position="83"/>
    </location>
</feature>
<dbReference type="GO" id="GO:0005507">
    <property type="term" value="F:copper ion binding"/>
    <property type="evidence" value="ECO:0007669"/>
    <property type="project" value="InterPro"/>
</dbReference>
<comment type="caution">
    <text evidence="2">The sequence shown here is derived from an EMBL/GenBank/DDBJ whole genome shotgun (WGS) entry which is preliminary data.</text>
</comment>
<evidence type="ECO:0000313" key="4">
    <source>
        <dbReference type="Proteomes" id="UP000663829"/>
    </source>
</evidence>
<evidence type="ECO:0000259" key="1">
    <source>
        <dbReference type="Pfam" id="PF00080"/>
    </source>
</evidence>
<evidence type="ECO:0000313" key="2">
    <source>
        <dbReference type="EMBL" id="CAF1134893.1"/>
    </source>
</evidence>
<dbReference type="Proteomes" id="UP000681722">
    <property type="component" value="Unassembled WGS sequence"/>
</dbReference>
<evidence type="ECO:0000313" key="3">
    <source>
        <dbReference type="EMBL" id="CAF3898606.1"/>
    </source>
</evidence>
<dbReference type="EMBL" id="CAJOBC010006426">
    <property type="protein sequence ID" value="CAF3898606.1"/>
    <property type="molecule type" value="Genomic_DNA"/>
</dbReference>
<dbReference type="InterPro" id="IPR036423">
    <property type="entry name" value="SOD-like_Cu/Zn_dom_sf"/>
</dbReference>
<sequence>GHFNPYNKLHGGQNFTIDHRHVGDLGNVWVDGSGTATINIIDYIIQLYNQTQSIANRTLVVHQMTDDNGLGNSTDSNTTGHAVHAYAGLTPRYVNLIERYLIDNSNNIVRAYFQKNTIN</sequence>
<dbReference type="Pfam" id="PF00080">
    <property type="entry name" value="Sod_Cu"/>
    <property type="match status" value="1"/>
</dbReference>
<dbReference type="Proteomes" id="UP000663829">
    <property type="component" value="Unassembled WGS sequence"/>
</dbReference>
<organism evidence="2 4">
    <name type="scientific">Didymodactylos carnosus</name>
    <dbReference type="NCBI Taxonomy" id="1234261"/>
    <lineage>
        <taxon>Eukaryota</taxon>
        <taxon>Metazoa</taxon>
        <taxon>Spiralia</taxon>
        <taxon>Gnathifera</taxon>
        <taxon>Rotifera</taxon>
        <taxon>Eurotatoria</taxon>
        <taxon>Bdelloidea</taxon>
        <taxon>Philodinida</taxon>
        <taxon>Philodinidae</taxon>
        <taxon>Didymodactylos</taxon>
    </lineage>
</organism>
<dbReference type="GO" id="GO:0006801">
    <property type="term" value="P:superoxide metabolic process"/>
    <property type="evidence" value="ECO:0007669"/>
    <property type="project" value="InterPro"/>
</dbReference>
<dbReference type="AlphaFoldDB" id="A0A814RMG6"/>
<dbReference type="InterPro" id="IPR001424">
    <property type="entry name" value="SOD_Cu_Zn_dom"/>
</dbReference>
<dbReference type="InterPro" id="IPR024134">
    <property type="entry name" value="SOD_Cu/Zn_/chaperone"/>
</dbReference>
<protein>
    <recommendedName>
        <fullName evidence="1">Superoxide dismutase copper/zinc binding domain-containing protein</fullName>
    </recommendedName>
</protein>
<reference evidence="2" key="1">
    <citation type="submission" date="2021-02" db="EMBL/GenBank/DDBJ databases">
        <authorList>
            <person name="Nowell W R."/>
        </authorList>
    </citation>
    <scope>NUCLEOTIDE SEQUENCE</scope>
</reference>
<accession>A0A814RMG6</accession>
<gene>
    <name evidence="2" type="ORF">GPM918_LOCUS20386</name>
    <name evidence="3" type="ORF">SRO942_LOCUS20383</name>
</gene>
<dbReference type="SUPFAM" id="SSF49329">
    <property type="entry name" value="Cu,Zn superoxide dismutase-like"/>
    <property type="match status" value="1"/>
</dbReference>